<dbReference type="Proteomes" id="UP000018877">
    <property type="component" value="Unassembled WGS sequence"/>
</dbReference>
<dbReference type="AlphaFoldDB" id="A0AB94IK01"/>
<keyword evidence="3" id="KW-1185">Reference proteome</keyword>
<name>A0AB94IK01_9BACI</name>
<proteinExistence type="predicted"/>
<dbReference type="EMBL" id="ALAN01000098">
    <property type="protein sequence ID" value="ETI67354.1"/>
    <property type="molecule type" value="Genomic_DNA"/>
</dbReference>
<evidence type="ECO:0000256" key="1">
    <source>
        <dbReference type="SAM" id="SignalP"/>
    </source>
</evidence>
<dbReference type="Pfam" id="PF13798">
    <property type="entry name" value="PCYCGC"/>
    <property type="match status" value="1"/>
</dbReference>
<evidence type="ECO:0000313" key="2">
    <source>
        <dbReference type="EMBL" id="ETI67354.1"/>
    </source>
</evidence>
<feature type="signal peptide" evidence="1">
    <location>
        <begin position="1"/>
        <end position="19"/>
    </location>
</feature>
<sequence length="105" mass="11574">MKRITTLLFFCFTIALIVAGCGSKLDNEKWALDKKHNPLPDYVMGSPEKVQQTYMMAAKYPEVVAQVPCYCGCGVSDGHKSNLDCFIGQFGNDKAVTEWDSMGVA</sequence>
<organism evidence="2 3">
    <name type="scientific">Neobacillus vireti LMG 21834</name>
    <dbReference type="NCBI Taxonomy" id="1131730"/>
    <lineage>
        <taxon>Bacteria</taxon>
        <taxon>Bacillati</taxon>
        <taxon>Bacillota</taxon>
        <taxon>Bacilli</taxon>
        <taxon>Bacillales</taxon>
        <taxon>Bacillaceae</taxon>
        <taxon>Neobacillus</taxon>
    </lineage>
</organism>
<reference evidence="2 3" key="1">
    <citation type="journal article" date="2014" name="Environ. Microbiol.">
        <title>The nitrate-ammonifying and nosZ-carrying bacterium Bacillus vireti is a potent source and sink for nitric and nitrous oxide under high nitrate conditions.</title>
        <authorList>
            <person name="Mania D."/>
            <person name="Heylen K."/>
            <person name="van Spanning R.J."/>
            <person name="Frostegard A."/>
        </authorList>
    </citation>
    <scope>NUCLEOTIDE SEQUENCE [LARGE SCALE GENOMIC DNA]</scope>
    <source>
        <strain evidence="2 3">LMG 21834</strain>
    </source>
</reference>
<protein>
    <recommendedName>
        <fullName evidence="4">Lipoprotein</fullName>
    </recommendedName>
</protein>
<dbReference type="InterPro" id="IPR025673">
    <property type="entry name" value="PCYCGC"/>
</dbReference>
<comment type="caution">
    <text evidence="2">The sequence shown here is derived from an EMBL/GenBank/DDBJ whole genome shotgun (WGS) entry which is preliminary data.</text>
</comment>
<feature type="chain" id="PRO_5044490470" description="Lipoprotein" evidence="1">
    <location>
        <begin position="20"/>
        <end position="105"/>
    </location>
</feature>
<dbReference type="PROSITE" id="PS51257">
    <property type="entry name" value="PROKAR_LIPOPROTEIN"/>
    <property type="match status" value="1"/>
</dbReference>
<keyword evidence="1" id="KW-0732">Signal</keyword>
<gene>
    <name evidence="2" type="ORF">BAVI_18017</name>
</gene>
<evidence type="ECO:0000313" key="3">
    <source>
        <dbReference type="Proteomes" id="UP000018877"/>
    </source>
</evidence>
<evidence type="ECO:0008006" key="4">
    <source>
        <dbReference type="Google" id="ProtNLM"/>
    </source>
</evidence>
<accession>A0AB94IK01</accession>